<dbReference type="GO" id="GO:0016746">
    <property type="term" value="F:acyltransferase activity"/>
    <property type="evidence" value="ECO:0007669"/>
    <property type="project" value="UniProtKB-KW"/>
</dbReference>
<proteinExistence type="predicted"/>
<dbReference type="AlphaFoldDB" id="A0A7I7YK83"/>
<organism evidence="2 3">
    <name type="scientific">Mycobacterium conspicuum</name>
    <dbReference type="NCBI Taxonomy" id="44010"/>
    <lineage>
        <taxon>Bacteria</taxon>
        <taxon>Bacillati</taxon>
        <taxon>Actinomycetota</taxon>
        <taxon>Actinomycetes</taxon>
        <taxon>Mycobacteriales</taxon>
        <taxon>Mycobacteriaceae</taxon>
        <taxon>Mycobacterium</taxon>
    </lineage>
</organism>
<keyword evidence="3" id="KW-1185">Reference proteome</keyword>
<dbReference type="GO" id="GO:0008610">
    <property type="term" value="P:lipid biosynthetic process"/>
    <property type="evidence" value="ECO:0007669"/>
    <property type="project" value="UniProtKB-ARBA"/>
</dbReference>
<keyword evidence="2" id="KW-0808">Transferase</keyword>
<dbReference type="Pfam" id="PF00668">
    <property type="entry name" value="Condensation"/>
    <property type="match status" value="1"/>
</dbReference>
<name>A0A7I7YK83_9MYCO</name>
<dbReference type="InterPro" id="IPR001242">
    <property type="entry name" value="Condensation_dom"/>
</dbReference>
<dbReference type="SUPFAM" id="SSF52777">
    <property type="entry name" value="CoA-dependent acyltransferases"/>
    <property type="match status" value="2"/>
</dbReference>
<evidence type="ECO:0000313" key="2">
    <source>
        <dbReference type="EMBL" id="BBZ42206.1"/>
    </source>
</evidence>
<keyword evidence="2" id="KW-0012">Acyltransferase</keyword>
<dbReference type="Gene3D" id="3.30.559.30">
    <property type="entry name" value="Nonribosomal peptide synthetase, condensation domain"/>
    <property type="match status" value="1"/>
</dbReference>
<dbReference type="Gene3D" id="3.30.559.10">
    <property type="entry name" value="Chloramphenicol acetyltransferase-like domain"/>
    <property type="match status" value="1"/>
</dbReference>
<dbReference type="EMBL" id="AP022613">
    <property type="protein sequence ID" value="BBZ42206.1"/>
    <property type="molecule type" value="Genomic_DNA"/>
</dbReference>
<gene>
    <name evidence="2" type="primary">papA2</name>
    <name evidence="2" type="ORF">MCNS_52690</name>
</gene>
<reference evidence="2 3" key="1">
    <citation type="journal article" date="2019" name="Emerg. Microbes Infect.">
        <title>Comprehensive subspecies identification of 175 nontuberculous mycobacteria species based on 7547 genomic profiles.</title>
        <authorList>
            <person name="Matsumoto Y."/>
            <person name="Kinjo T."/>
            <person name="Motooka D."/>
            <person name="Nabeya D."/>
            <person name="Jung N."/>
            <person name="Uechi K."/>
            <person name="Horii T."/>
            <person name="Iida T."/>
            <person name="Fujita J."/>
            <person name="Nakamura S."/>
        </authorList>
    </citation>
    <scope>NUCLEOTIDE SEQUENCE [LARGE SCALE GENOMIC DNA]</scope>
    <source>
        <strain evidence="2 3">JCM 14738</strain>
    </source>
</reference>
<protein>
    <submittedName>
        <fullName evidence="2">Acyltransferase papA2</fullName>
    </submittedName>
</protein>
<accession>A0A7I7YK83</accession>
<evidence type="ECO:0000259" key="1">
    <source>
        <dbReference type="Pfam" id="PF00668"/>
    </source>
</evidence>
<sequence>MIFTWEVPGRCDLRAMGYAINAHLRRHDTYRTWFEYKDADNIVRRTIADPADIEFVPVEHTDMTTAELREHISAPHPLQWGCFLFGVIQSADHFTFYASIGHLCVDLMIVPVLFTELHTTYATLVRGGVPAPLPAVGKYEDYCARQRQETSALTADSPSIRAWFEFAEHSGGTLPHFPLPLGDLSVPCTGELLNVTLMDEQQTRRFDDVCAAAGARFSGGVFGCAALTEHELTGDETISLLTTTDTRSTPTELATTGWFTGLVPVTVPVTATSFGDTARAAQASFDSGHHLATVPFDRALELAPPELMLRRPRPGNFVMSFLDASIAPLSAVASSDLDFRIYDEGRVSHQVSMWVGRFREETKVMVLFPNNPVARESVIRYVEAMKSVFVRVADGRRRAAFAPSLKWA</sequence>
<dbReference type="InterPro" id="IPR023213">
    <property type="entry name" value="CAT-like_dom_sf"/>
</dbReference>
<evidence type="ECO:0000313" key="3">
    <source>
        <dbReference type="Proteomes" id="UP000467385"/>
    </source>
</evidence>
<dbReference type="Proteomes" id="UP000467385">
    <property type="component" value="Chromosome"/>
</dbReference>
<feature type="domain" description="Condensation" evidence="1">
    <location>
        <begin position="5"/>
        <end position="296"/>
    </location>
</feature>